<keyword evidence="1" id="KW-0812">Transmembrane</keyword>
<evidence type="ECO:0000313" key="2">
    <source>
        <dbReference type="EMBL" id="KRK45626.1"/>
    </source>
</evidence>
<evidence type="ECO:0000313" key="3">
    <source>
        <dbReference type="Proteomes" id="UP000051450"/>
    </source>
</evidence>
<reference evidence="2 3" key="1">
    <citation type="journal article" date="2015" name="Genome Announc.">
        <title>Expanding the biotechnology potential of lactobacilli through comparative genomics of 213 strains and associated genera.</title>
        <authorList>
            <person name="Sun Z."/>
            <person name="Harris H.M."/>
            <person name="McCann A."/>
            <person name="Guo C."/>
            <person name="Argimon S."/>
            <person name="Zhang W."/>
            <person name="Yang X."/>
            <person name="Jeffery I.B."/>
            <person name="Cooney J.C."/>
            <person name="Kagawa T.F."/>
            <person name="Liu W."/>
            <person name="Song Y."/>
            <person name="Salvetti E."/>
            <person name="Wrobel A."/>
            <person name="Rasinkangas P."/>
            <person name="Parkhill J."/>
            <person name="Rea M.C."/>
            <person name="O'Sullivan O."/>
            <person name="Ritari J."/>
            <person name="Douillard F.P."/>
            <person name="Paul Ross R."/>
            <person name="Yang R."/>
            <person name="Briner A.E."/>
            <person name="Felis G.E."/>
            <person name="de Vos W.M."/>
            <person name="Barrangou R."/>
            <person name="Klaenhammer T.R."/>
            <person name="Caufield P.W."/>
            <person name="Cui Y."/>
            <person name="Zhang H."/>
            <person name="O'Toole P.W."/>
        </authorList>
    </citation>
    <scope>NUCLEOTIDE SEQUENCE [LARGE SCALE GENOMIC DNA]</scope>
    <source>
        <strain evidence="2 3">DSM 15638</strain>
    </source>
</reference>
<evidence type="ECO:0008006" key="4">
    <source>
        <dbReference type="Google" id="ProtNLM"/>
    </source>
</evidence>
<comment type="caution">
    <text evidence="2">The sequence shown here is derived from an EMBL/GenBank/DDBJ whole genome shotgun (WGS) entry which is preliminary data.</text>
</comment>
<dbReference type="RefSeq" id="WP_057974332.1">
    <property type="nucleotide sequence ID" value="NZ_AZDI01000006.1"/>
</dbReference>
<accession>A0A0R1HQZ3</accession>
<dbReference type="PATRIC" id="fig|1423719.4.peg.1298"/>
<proteinExistence type="predicted"/>
<protein>
    <recommendedName>
        <fullName evidence="4">Cell division protein FtsX</fullName>
    </recommendedName>
</protein>
<feature type="transmembrane region" description="Helical" evidence="1">
    <location>
        <begin position="259"/>
        <end position="279"/>
    </location>
</feature>
<gene>
    <name evidence="2" type="ORF">FC66_GL001277</name>
</gene>
<dbReference type="AlphaFoldDB" id="A0A0R1HQZ3"/>
<sequence length="285" mass="30943">MRAEFQSEINKTGSRDNHKGLNGWLAFFLTLSLIVLFVTSVLRMTVLNQKYTEDRVLTDTSVSLVTREMNDAISNIATLNNVPASIVKDALTDQQVDDIAKASLGNIYTGKEKVINPTEITNQVASNISKKVNTSNATDNAEADSLVATFKSNLNEYLTNNVQNSYLSKISSTVSSIKSTVQSFFLYSLIVSVVLTLLLLVVNRAFFIPLKYIGSSAIWSGILIAVGSALALYTGLISIVSSRAAVFTGIVSSYINDTLNTMLVGSLMMVVVGLVFWLIGRNSSK</sequence>
<keyword evidence="1" id="KW-1133">Transmembrane helix</keyword>
<feature type="transmembrane region" description="Helical" evidence="1">
    <location>
        <begin position="218"/>
        <end position="239"/>
    </location>
</feature>
<evidence type="ECO:0000256" key="1">
    <source>
        <dbReference type="SAM" id="Phobius"/>
    </source>
</evidence>
<dbReference type="STRING" id="1423719.FC66_GL001277"/>
<keyword evidence="3" id="KW-1185">Reference proteome</keyword>
<dbReference type="EMBL" id="AZDI01000006">
    <property type="protein sequence ID" value="KRK45626.1"/>
    <property type="molecule type" value="Genomic_DNA"/>
</dbReference>
<feature type="transmembrane region" description="Helical" evidence="1">
    <location>
        <begin position="21"/>
        <end position="42"/>
    </location>
</feature>
<dbReference type="Proteomes" id="UP000051450">
    <property type="component" value="Unassembled WGS sequence"/>
</dbReference>
<feature type="transmembrane region" description="Helical" evidence="1">
    <location>
        <begin position="184"/>
        <end position="206"/>
    </location>
</feature>
<keyword evidence="1" id="KW-0472">Membrane</keyword>
<organism evidence="2 3">
    <name type="scientific">Dellaglioa algida DSM 15638</name>
    <dbReference type="NCBI Taxonomy" id="1423719"/>
    <lineage>
        <taxon>Bacteria</taxon>
        <taxon>Bacillati</taxon>
        <taxon>Bacillota</taxon>
        <taxon>Bacilli</taxon>
        <taxon>Lactobacillales</taxon>
        <taxon>Lactobacillaceae</taxon>
        <taxon>Dellaglioa</taxon>
    </lineage>
</organism>
<name>A0A0R1HQZ3_9LACO</name>